<dbReference type="InterPro" id="IPR003598">
    <property type="entry name" value="Ig_sub2"/>
</dbReference>
<dbReference type="PROSITE" id="PS00290">
    <property type="entry name" value="IG_MHC"/>
    <property type="match status" value="2"/>
</dbReference>
<dbReference type="SUPFAM" id="SSF48726">
    <property type="entry name" value="Immunoglobulin"/>
    <property type="match status" value="4"/>
</dbReference>
<dbReference type="InterPro" id="IPR013783">
    <property type="entry name" value="Ig-like_fold"/>
</dbReference>
<dbReference type="InterPro" id="IPR013106">
    <property type="entry name" value="Ig_V-set"/>
</dbReference>
<dbReference type="STRING" id="246437.L9L330"/>
<evidence type="ECO:0000256" key="8">
    <source>
        <dbReference type="ARBA" id="ARBA00023136"/>
    </source>
</evidence>
<accession>L9L330</accession>
<dbReference type="FunFam" id="2.60.40.10:FF:000829">
    <property type="entry name" value="Sialic acid-binding Ig-like lectin 8"/>
    <property type="match status" value="1"/>
</dbReference>
<keyword evidence="9" id="KW-1015">Disulfide bond</keyword>
<dbReference type="InterPro" id="IPR007110">
    <property type="entry name" value="Ig-like_dom"/>
</dbReference>
<keyword evidence="2 14" id="KW-0812">Transmembrane</keyword>
<keyword evidence="5" id="KW-0677">Repeat</keyword>
<dbReference type="InterPro" id="IPR003599">
    <property type="entry name" value="Ig_sub"/>
</dbReference>
<evidence type="ECO:0000256" key="1">
    <source>
        <dbReference type="ARBA" id="ARBA00004479"/>
    </source>
</evidence>
<evidence type="ECO:0000256" key="2">
    <source>
        <dbReference type="ARBA" id="ARBA00022692"/>
    </source>
</evidence>
<dbReference type="EMBL" id="KB320545">
    <property type="protein sequence ID" value="ELW69164.1"/>
    <property type="molecule type" value="Genomic_DNA"/>
</dbReference>
<gene>
    <name evidence="17" type="ORF">TREES_T100006333</name>
</gene>
<dbReference type="Gene3D" id="2.60.40.10">
    <property type="entry name" value="Immunoglobulins"/>
    <property type="match status" value="4"/>
</dbReference>
<comment type="subcellular location">
    <subcellularLocation>
        <location evidence="1">Membrane</location>
        <topology evidence="1">Single-pass type I membrane protein</topology>
    </subcellularLocation>
</comment>
<dbReference type="InterPro" id="IPR051036">
    <property type="entry name" value="SIGLEC"/>
</dbReference>
<dbReference type="AlphaFoldDB" id="L9L330"/>
<evidence type="ECO:0000313" key="17">
    <source>
        <dbReference type="EMBL" id="ELW69164.1"/>
    </source>
</evidence>
<proteinExistence type="inferred from homology"/>
<evidence type="ECO:0000256" key="6">
    <source>
        <dbReference type="ARBA" id="ARBA00022889"/>
    </source>
</evidence>
<dbReference type="InParanoid" id="L9L330"/>
<evidence type="ECO:0000256" key="4">
    <source>
        <dbReference type="ARBA" id="ARBA00022734"/>
    </source>
</evidence>
<feature type="compositionally biased region" description="Polar residues" evidence="13">
    <location>
        <begin position="615"/>
        <end position="625"/>
    </location>
</feature>
<dbReference type="Pfam" id="PF13895">
    <property type="entry name" value="Ig_2"/>
    <property type="match status" value="2"/>
</dbReference>
<keyword evidence="11" id="KW-0393">Immunoglobulin domain</keyword>
<dbReference type="GO" id="GO:0033691">
    <property type="term" value="F:sialic acid binding"/>
    <property type="evidence" value="ECO:0007669"/>
    <property type="project" value="TreeGrafter"/>
</dbReference>
<feature type="signal peptide" evidence="15">
    <location>
        <begin position="1"/>
        <end position="18"/>
    </location>
</feature>
<evidence type="ECO:0000256" key="11">
    <source>
        <dbReference type="ARBA" id="ARBA00023319"/>
    </source>
</evidence>
<evidence type="ECO:0000256" key="12">
    <source>
        <dbReference type="ARBA" id="ARBA00038361"/>
    </source>
</evidence>
<feature type="domain" description="Ig-like" evidence="16">
    <location>
        <begin position="351"/>
        <end position="420"/>
    </location>
</feature>
<dbReference type="SMART" id="SM00408">
    <property type="entry name" value="IGc2"/>
    <property type="match status" value="2"/>
</dbReference>
<dbReference type="eggNOG" id="ENOG502S41V">
    <property type="taxonomic scope" value="Eukaryota"/>
</dbReference>
<feature type="chain" id="PRO_5004000410" evidence="15">
    <location>
        <begin position="19"/>
        <end position="661"/>
    </location>
</feature>
<dbReference type="GO" id="GO:0005886">
    <property type="term" value="C:plasma membrane"/>
    <property type="evidence" value="ECO:0007669"/>
    <property type="project" value="TreeGrafter"/>
</dbReference>
<organism evidence="17 18">
    <name type="scientific">Tupaia chinensis</name>
    <name type="common">Chinese tree shrew</name>
    <name type="synonym">Tupaia belangeri chinensis</name>
    <dbReference type="NCBI Taxonomy" id="246437"/>
    <lineage>
        <taxon>Eukaryota</taxon>
        <taxon>Metazoa</taxon>
        <taxon>Chordata</taxon>
        <taxon>Craniata</taxon>
        <taxon>Vertebrata</taxon>
        <taxon>Euteleostomi</taxon>
        <taxon>Mammalia</taxon>
        <taxon>Eutheria</taxon>
        <taxon>Euarchontoglires</taxon>
        <taxon>Scandentia</taxon>
        <taxon>Tupaiidae</taxon>
        <taxon>Tupaia</taxon>
    </lineage>
</organism>
<evidence type="ECO:0000256" key="5">
    <source>
        <dbReference type="ARBA" id="ARBA00022737"/>
    </source>
</evidence>
<dbReference type="PANTHER" id="PTHR12035:SF139">
    <property type="entry name" value="IG-LIKE DOMAIN-CONTAINING PROTEIN"/>
    <property type="match status" value="1"/>
</dbReference>
<feature type="domain" description="Ig-like" evidence="16">
    <location>
        <begin position="149"/>
        <end position="232"/>
    </location>
</feature>
<reference evidence="18" key="1">
    <citation type="submission" date="2012-07" db="EMBL/GenBank/DDBJ databases">
        <title>Genome of the Chinese tree shrew, a rising model animal genetically related to primates.</title>
        <authorList>
            <person name="Zhang G."/>
            <person name="Fan Y."/>
            <person name="Yao Y."/>
            <person name="Huang Z."/>
        </authorList>
    </citation>
    <scope>NUCLEOTIDE SEQUENCE [LARGE SCALE GENOMIC DNA]</scope>
</reference>
<dbReference type="FunCoup" id="L9L330">
    <property type="interactions" value="602"/>
</dbReference>
<feature type="domain" description="Ig-like" evidence="16">
    <location>
        <begin position="239"/>
        <end position="334"/>
    </location>
</feature>
<feature type="transmembrane region" description="Helical" evidence="14">
    <location>
        <begin position="503"/>
        <end position="533"/>
    </location>
</feature>
<dbReference type="Proteomes" id="UP000011518">
    <property type="component" value="Unassembled WGS sequence"/>
</dbReference>
<keyword evidence="10" id="KW-0325">Glycoprotein</keyword>
<dbReference type="GO" id="GO:0007155">
    <property type="term" value="P:cell adhesion"/>
    <property type="evidence" value="ECO:0007669"/>
    <property type="project" value="UniProtKB-KW"/>
</dbReference>
<evidence type="ECO:0000256" key="7">
    <source>
        <dbReference type="ARBA" id="ARBA00022989"/>
    </source>
</evidence>
<evidence type="ECO:0000313" key="18">
    <source>
        <dbReference type="Proteomes" id="UP000011518"/>
    </source>
</evidence>
<reference evidence="18" key="2">
    <citation type="journal article" date="2013" name="Nat. Commun.">
        <title>Genome of the Chinese tree shrew.</title>
        <authorList>
            <person name="Fan Y."/>
            <person name="Huang Z.Y."/>
            <person name="Cao C.C."/>
            <person name="Chen C.S."/>
            <person name="Chen Y.X."/>
            <person name="Fan D.D."/>
            <person name="He J."/>
            <person name="Hou H.L."/>
            <person name="Hu L."/>
            <person name="Hu X.T."/>
            <person name="Jiang X.T."/>
            <person name="Lai R."/>
            <person name="Lang Y.S."/>
            <person name="Liang B."/>
            <person name="Liao S.G."/>
            <person name="Mu D."/>
            <person name="Ma Y.Y."/>
            <person name="Niu Y.Y."/>
            <person name="Sun X.Q."/>
            <person name="Xia J.Q."/>
            <person name="Xiao J."/>
            <person name="Xiong Z.Q."/>
            <person name="Xu L."/>
            <person name="Yang L."/>
            <person name="Zhang Y."/>
            <person name="Zhao W."/>
            <person name="Zhao X.D."/>
            <person name="Zheng Y.T."/>
            <person name="Zhou J.M."/>
            <person name="Zhu Y.B."/>
            <person name="Zhang G.J."/>
            <person name="Wang J."/>
            <person name="Yao Y.G."/>
        </authorList>
    </citation>
    <scope>NUCLEOTIDE SEQUENCE [LARGE SCALE GENOMIC DNA]</scope>
</reference>
<name>L9L330_TUPCH</name>
<dbReference type="GO" id="GO:0030246">
    <property type="term" value="F:carbohydrate binding"/>
    <property type="evidence" value="ECO:0007669"/>
    <property type="project" value="UniProtKB-KW"/>
</dbReference>
<dbReference type="PROSITE" id="PS50835">
    <property type="entry name" value="IG_LIKE"/>
    <property type="match status" value="3"/>
</dbReference>
<dbReference type="PANTHER" id="PTHR12035">
    <property type="entry name" value="SIALIC ACID BINDING IMMUNOGLOBULIN-LIKE LECTIN"/>
    <property type="match status" value="1"/>
</dbReference>
<evidence type="ECO:0000256" key="15">
    <source>
        <dbReference type="SAM" id="SignalP"/>
    </source>
</evidence>
<dbReference type="SMART" id="SM00409">
    <property type="entry name" value="IG"/>
    <property type="match status" value="4"/>
</dbReference>
<dbReference type="Pfam" id="PF07686">
    <property type="entry name" value="V-set"/>
    <property type="match status" value="1"/>
</dbReference>
<sequence length="661" mass="70947">MRLLPPLLLPLLWAGSLAQDSQYQLKVPPLVEVQEGLCVLVPCRVSYPGHCRTVCDSPAYGYWFREKASINQDAPVATNEQSREVQEGSRGRFLLSGDPQTCNCSLDIRDAQRGDAGAYFFRVERGPEVRYSFTENLLSVRVTDLTQTPDVHIWGTLESGRPQNITCAVPWACKRGTPPTFSWIGVALSSLVPQTPLSSVLTLTPGPQHHGTNLTCRVTLPGSGVTTERTIQLNVSYAPENLTIRVFRSNGTGSEALHNGSTFWVQDGQSLSLVCFAVSNPPAKLTWARGNLILTPSQPSNPGVLELPQVELGDHGKYTCQAQHPLGTQKASVSLLAKRSEALHNGSTFWVQDGQSLSLVCFAVSNPPAKLTWARGNLILTPSQPSNPGVLELPQVELGDHGKYTCQAQHPLGTQKASVSLLAKKPRCSSRACPAPSLHWRLGEQLLEGNSSDASFTVTYSSAGPWANGCSDLRLSCEARNAHGAQSLVVLLLPEKPGSRTGVVLGAVGGAGVMALVAVCLCLTFLTCVVASVKGRLLWPWSLHWAALLASLTVSQPGSEALLPSHRVKSYSQKSATKAGSGDGARPVMRTISQGHLNASCSDSPSDHLPPATATPISGQGQGQEQELHYASLSFHRLKAEDSQDREAIDSTEYSAIKVRK</sequence>
<dbReference type="InterPro" id="IPR036179">
    <property type="entry name" value="Ig-like_dom_sf"/>
</dbReference>
<evidence type="ECO:0000256" key="13">
    <source>
        <dbReference type="SAM" id="MobiDB-lite"/>
    </source>
</evidence>
<keyword evidence="6" id="KW-0130">Cell adhesion</keyword>
<keyword evidence="3 15" id="KW-0732">Signal</keyword>
<evidence type="ECO:0000256" key="9">
    <source>
        <dbReference type="ARBA" id="ARBA00023157"/>
    </source>
</evidence>
<evidence type="ECO:0000259" key="16">
    <source>
        <dbReference type="PROSITE" id="PS50835"/>
    </source>
</evidence>
<comment type="similarity">
    <text evidence="12">Belongs to the immunoglobulin superfamily. SIGLEC (sialic acid binding Ig-like lectin) family.</text>
</comment>
<feature type="region of interest" description="Disordered" evidence="13">
    <location>
        <begin position="596"/>
        <end position="625"/>
    </location>
</feature>
<keyword evidence="18" id="KW-1185">Reference proteome</keyword>
<keyword evidence="7 14" id="KW-1133">Transmembrane helix</keyword>
<evidence type="ECO:0000256" key="3">
    <source>
        <dbReference type="ARBA" id="ARBA00022729"/>
    </source>
</evidence>
<dbReference type="InterPro" id="IPR003006">
    <property type="entry name" value="Ig/MHC_CS"/>
</dbReference>
<protein>
    <submittedName>
        <fullName evidence="17">Sialic acid-binding Ig-like lectin 11</fullName>
    </submittedName>
</protein>
<keyword evidence="4 17" id="KW-0430">Lectin</keyword>
<evidence type="ECO:0000256" key="14">
    <source>
        <dbReference type="SAM" id="Phobius"/>
    </source>
</evidence>
<evidence type="ECO:0000256" key="10">
    <source>
        <dbReference type="ARBA" id="ARBA00023180"/>
    </source>
</evidence>
<keyword evidence="8 14" id="KW-0472">Membrane</keyword>